<accession>A0A450UM79</accession>
<reference evidence="10" key="1">
    <citation type="submission" date="2019-02" db="EMBL/GenBank/DDBJ databases">
        <authorList>
            <person name="Gruber-Vodicka R. H."/>
            <person name="Seah K. B. B."/>
        </authorList>
    </citation>
    <scope>NUCLEOTIDE SEQUENCE</scope>
    <source>
        <strain evidence="10">BECK_M7</strain>
    </source>
</reference>
<dbReference type="PANTHER" id="PTHR34308">
    <property type="entry name" value="COBALAMIN BIOSYNTHESIS PROTEIN CBIB"/>
    <property type="match status" value="1"/>
</dbReference>
<evidence type="ECO:0000256" key="2">
    <source>
        <dbReference type="ARBA" id="ARBA00004953"/>
    </source>
</evidence>
<comment type="pathway">
    <text evidence="2 9">Cofactor biosynthesis; adenosylcobalamin biosynthesis.</text>
</comment>
<dbReference type="AlphaFoldDB" id="A0A450UM79"/>
<keyword evidence="4 9" id="KW-1003">Cell membrane</keyword>
<sequence length="358" mass="39624">MANESNFPKRRFCFAHVGSCFFGSRQTFAGHHVRKILLFEVNHPDLALILVACVADALLGDPVYSLHPVRMLGTWSLFWERRLFRMGQTGYLGGIVHGVLVIGGALMAWWGIRFGLQRVHPWAAWGWDVFLAYSLLCMRDLLVHGQRVLHALHDLPAARRQLAMLVGRDTVDLPRPDVVRATIESLAENFTDGVLTPFWALCLFGLPGLIVVKAVSGLDSMVGYKNARYRRFGWFGARADDLANWLSARLSVPIIMAGAALLGLYPRLAWHSARRYHAMLASPNSGWSEAACAGALRIRLLGPIRYGGTLANQAFMGDADWRHDLDATDLRRALRLIMVCILLASSCGVAGVLIRAGI</sequence>
<comment type="caution">
    <text evidence="9">Lacks conserved residue(s) required for the propagation of feature annotation.</text>
</comment>
<feature type="transmembrane region" description="Helical" evidence="9">
    <location>
        <begin position="333"/>
        <end position="354"/>
    </location>
</feature>
<dbReference type="GO" id="GO:0048472">
    <property type="term" value="F:threonine-phosphate decarboxylase activity"/>
    <property type="evidence" value="ECO:0007669"/>
    <property type="project" value="InterPro"/>
</dbReference>
<comment type="similarity">
    <text evidence="3 9">Belongs to the CobD/CbiB family.</text>
</comment>
<dbReference type="GO" id="GO:0015420">
    <property type="term" value="F:ABC-type vitamin B12 transporter activity"/>
    <property type="evidence" value="ECO:0007669"/>
    <property type="project" value="UniProtKB-UniRule"/>
</dbReference>
<dbReference type="GO" id="GO:0009236">
    <property type="term" value="P:cobalamin biosynthetic process"/>
    <property type="evidence" value="ECO:0007669"/>
    <property type="project" value="UniProtKB-UniRule"/>
</dbReference>
<protein>
    <recommendedName>
        <fullName evidence="9">Cobalamin biosynthesis protein CobD</fullName>
    </recommendedName>
</protein>
<dbReference type="HAMAP" id="MF_00024">
    <property type="entry name" value="CobD_CbiB"/>
    <property type="match status" value="1"/>
</dbReference>
<evidence type="ECO:0000256" key="4">
    <source>
        <dbReference type="ARBA" id="ARBA00022475"/>
    </source>
</evidence>
<dbReference type="InterPro" id="IPR004485">
    <property type="entry name" value="Cobalamin_biosynth_CobD/CbiB"/>
</dbReference>
<evidence type="ECO:0000256" key="3">
    <source>
        <dbReference type="ARBA" id="ARBA00006263"/>
    </source>
</evidence>
<evidence type="ECO:0000256" key="9">
    <source>
        <dbReference type="HAMAP-Rule" id="MF_00024"/>
    </source>
</evidence>
<comment type="subcellular location">
    <subcellularLocation>
        <location evidence="1 9">Cell membrane</location>
        <topology evidence="1 9">Multi-pass membrane protein</topology>
    </subcellularLocation>
</comment>
<keyword evidence="8 9" id="KW-0472">Membrane</keyword>
<feature type="transmembrane region" description="Helical" evidence="9">
    <location>
        <begin position="242"/>
        <end position="265"/>
    </location>
</feature>
<keyword evidence="5 9" id="KW-0169">Cobalamin biosynthesis</keyword>
<feature type="transmembrane region" description="Helical" evidence="9">
    <location>
        <begin position="198"/>
        <end position="222"/>
    </location>
</feature>
<keyword evidence="6 9" id="KW-0812">Transmembrane</keyword>
<feature type="transmembrane region" description="Helical" evidence="9">
    <location>
        <begin position="90"/>
        <end position="112"/>
    </location>
</feature>
<dbReference type="GO" id="GO:0005886">
    <property type="term" value="C:plasma membrane"/>
    <property type="evidence" value="ECO:0007669"/>
    <property type="project" value="UniProtKB-SubCell"/>
</dbReference>
<organism evidence="10">
    <name type="scientific">Candidatus Kentrum sp. LFY</name>
    <dbReference type="NCBI Taxonomy" id="2126342"/>
    <lineage>
        <taxon>Bacteria</taxon>
        <taxon>Pseudomonadati</taxon>
        <taxon>Pseudomonadota</taxon>
        <taxon>Gammaproteobacteria</taxon>
        <taxon>Candidatus Kentrum</taxon>
    </lineage>
</organism>
<evidence type="ECO:0000256" key="1">
    <source>
        <dbReference type="ARBA" id="ARBA00004651"/>
    </source>
</evidence>
<comment type="function">
    <text evidence="9">Converts cobyric acid to cobinamide by the addition of aminopropanol on the F carboxylic group.</text>
</comment>
<dbReference type="NCBIfam" id="TIGR00380">
    <property type="entry name" value="cobal_cbiB"/>
    <property type="match status" value="1"/>
</dbReference>
<dbReference type="PANTHER" id="PTHR34308:SF1">
    <property type="entry name" value="COBALAMIN BIOSYNTHESIS PROTEIN CBIB"/>
    <property type="match status" value="1"/>
</dbReference>
<name>A0A450UM79_9GAMM</name>
<evidence type="ECO:0000256" key="8">
    <source>
        <dbReference type="ARBA" id="ARBA00023136"/>
    </source>
</evidence>
<evidence type="ECO:0000256" key="7">
    <source>
        <dbReference type="ARBA" id="ARBA00022989"/>
    </source>
</evidence>
<evidence type="ECO:0000313" key="10">
    <source>
        <dbReference type="EMBL" id="VFJ93637.1"/>
    </source>
</evidence>
<dbReference type="Pfam" id="PF03186">
    <property type="entry name" value="CobD_Cbib"/>
    <property type="match status" value="1"/>
</dbReference>
<dbReference type="EMBL" id="CAADFF010000048">
    <property type="protein sequence ID" value="VFJ93637.1"/>
    <property type="molecule type" value="Genomic_DNA"/>
</dbReference>
<dbReference type="UniPathway" id="UPA00148"/>
<proteinExistence type="inferred from homology"/>
<evidence type="ECO:0000256" key="6">
    <source>
        <dbReference type="ARBA" id="ARBA00022692"/>
    </source>
</evidence>
<keyword evidence="7 9" id="KW-1133">Transmembrane helix</keyword>
<evidence type="ECO:0000256" key="5">
    <source>
        <dbReference type="ARBA" id="ARBA00022573"/>
    </source>
</evidence>
<gene>
    <name evidence="9" type="primary">cobD</name>
    <name evidence="10" type="ORF">BECKLFY1418B_GA0070995_104820</name>
</gene>